<dbReference type="PANTHER" id="PTHR11088">
    <property type="entry name" value="TRNA DIMETHYLALLYLTRANSFERASE"/>
    <property type="match status" value="1"/>
</dbReference>
<keyword evidence="7" id="KW-0067">ATP-binding</keyword>
<dbReference type="Gene3D" id="1.10.20.140">
    <property type="match status" value="1"/>
</dbReference>
<comment type="cofactor">
    <cofactor evidence="1">
        <name>Mg(2+)</name>
        <dbReference type="ChEBI" id="CHEBI:18420"/>
    </cofactor>
</comment>
<dbReference type="NCBIfam" id="TIGR00174">
    <property type="entry name" value="miaA"/>
    <property type="match status" value="1"/>
</dbReference>
<dbReference type="Gene3D" id="3.40.50.300">
    <property type="entry name" value="P-loop containing nucleotide triphosphate hydrolases"/>
    <property type="match status" value="1"/>
</dbReference>
<evidence type="ECO:0000256" key="1">
    <source>
        <dbReference type="ARBA" id="ARBA00001946"/>
    </source>
</evidence>
<dbReference type="GO" id="GO:0052381">
    <property type="term" value="F:tRNA dimethylallyltransferase activity"/>
    <property type="evidence" value="ECO:0007669"/>
    <property type="project" value="UniProtKB-EC"/>
</dbReference>
<proteinExistence type="inferred from homology"/>
<evidence type="ECO:0000256" key="6">
    <source>
        <dbReference type="ARBA" id="ARBA00022741"/>
    </source>
</evidence>
<keyword evidence="4 10" id="KW-0808">Transferase</keyword>
<sequence length="293" mass="33765">MKQIAIIAPTASGKTNLSISIAKKTNSIILSLDSLAMYKEIDIASAKPTIQEQDGIIHFGINEFYPNKSFGVIEFIEVYKRAKACCKQNNKNLIIVGGSSFYLKSMIDGISCIPEFSKKTILWVENKLNNIKDAYSFMFKLDEQYMKTLSSNDKYRVKKALLIYKQTGQTPTVYFKNNPPKSIIKDIQLYEIYWSVDDLRQRIKKRTNMMIKNGLIDEVIYLEKKYTREPKSMQSIGIIETLEYLDGKITKDQLIENIIVNTARLAKRQRTFNNGQFKNIIKNDLDSLEAMLF</sequence>
<evidence type="ECO:0000256" key="2">
    <source>
        <dbReference type="ARBA" id="ARBA00005842"/>
    </source>
</evidence>
<keyword evidence="5" id="KW-0819">tRNA processing</keyword>
<comment type="catalytic activity">
    <reaction evidence="9">
        <text>adenosine(37) in tRNA + dimethylallyl diphosphate = N(6)-dimethylallyladenosine(37) in tRNA + diphosphate</text>
        <dbReference type="Rhea" id="RHEA:26482"/>
        <dbReference type="Rhea" id="RHEA-COMP:10162"/>
        <dbReference type="Rhea" id="RHEA-COMP:10375"/>
        <dbReference type="ChEBI" id="CHEBI:33019"/>
        <dbReference type="ChEBI" id="CHEBI:57623"/>
        <dbReference type="ChEBI" id="CHEBI:74411"/>
        <dbReference type="ChEBI" id="CHEBI:74415"/>
        <dbReference type="EC" id="2.5.1.75"/>
    </reaction>
</comment>
<dbReference type="HAMAP" id="MF_00185">
    <property type="entry name" value="IPP_trans"/>
    <property type="match status" value="1"/>
</dbReference>
<evidence type="ECO:0000256" key="7">
    <source>
        <dbReference type="ARBA" id="ARBA00022840"/>
    </source>
</evidence>
<gene>
    <name evidence="10" type="ORF">MNB_ARC-1_1167</name>
</gene>
<organism evidence="10">
    <name type="scientific">hydrothermal vent metagenome</name>
    <dbReference type="NCBI Taxonomy" id="652676"/>
    <lineage>
        <taxon>unclassified sequences</taxon>
        <taxon>metagenomes</taxon>
        <taxon>ecological metagenomes</taxon>
    </lineage>
</organism>
<dbReference type="Pfam" id="PF01715">
    <property type="entry name" value="IPPT"/>
    <property type="match status" value="1"/>
</dbReference>
<evidence type="ECO:0000256" key="3">
    <source>
        <dbReference type="ARBA" id="ARBA00012665"/>
    </source>
</evidence>
<dbReference type="GO" id="GO:0006400">
    <property type="term" value="P:tRNA modification"/>
    <property type="evidence" value="ECO:0007669"/>
    <property type="project" value="TreeGrafter"/>
</dbReference>
<evidence type="ECO:0000256" key="5">
    <source>
        <dbReference type="ARBA" id="ARBA00022694"/>
    </source>
</evidence>
<dbReference type="InterPro" id="IPR018022">
    <property type="entry name" value="IPT"/>
</dbReference>
<accession>A0A3B1E2E9</accession>
<dbReference type="InterPro" id="IPR039657">
    <property type="entry name" value="Dimethylallyltransferase"/>
</dbReference>
<evidence type="ECO:0000313" key="10">
    <source>
        <dbReference type="EMBL" id="VAY88258.1"/>
    </source>
</evidence>
<dbReference type="PANTHER" id="PTHR11088:SF60">
    <property type="entry name" value="TRNA DIMETHYLALLYLTRANSFERASE"/>
    <property type="match status" value="1"/>
</dbReference>
<dbReference type="EC" id="2.5.1.75" evidence="3"/>
<evidence type="ECO:0000256" key="9">
    <source>
        <dbReference type="ARBA" id="ARBA00049563"/>
    </source>
</evidence>
<reference evidence="10" key="1">
    <citation type="submission" date="2018-10" db="EMBL/GenBank/DDBJ databases">
        <authorList>
            <person name="Aoki K."/>
        </authorList>
    </citation>
    <scope>NUCLEOTIDE SEQUENCE</scope>
</reference>
<keyword evidence="8" id="KW-0460">Magnesium</keyword>
<protein>
    <recommendedName>
        <fullName evidence="3">tRNA dimethylallyltransferase</fullName>
        <ecNumber evidence="3">2.5.1.75</ecNumber>
    </recommendedName>
</protein>
<dbReference type="GO" id="GO:0005524">
    <property type="term" value="F:ATP binding"/>
    <property type="evidence" value="ECO:0007669"/>
    <property type="project" value="UniProtKB-KW"/>
</dbReference>
<evidence type="ECO:0000256" key="8">
    <source>
        <dbReference type="ARBA" id="ARBA00022842"/>
    </source>
</evidence>
<comment type="similarity">
    <text evidence="2">Belongs to the IPP transferase family.</text>
</comment>
<dbReference type="InterPro" id="IPR027417">
    <property type="entry name" value="P-loop_NTPase"/>
</dbReference>
<dbReference type="SUPFAM" id="SSF52540">
    <property type="entry name" value="P-loop containing nucleoside triphosphate hydrolases"/>
    <property type="match status" value="1"/>
</dbReference>
<dbReference type="EMBL" id="UOYO01000048">
    <property type="protein sequence ID" value="VAY88258.1"/>
    <property type="molecule type" value="Genomic_DNA"/>
</dbReference>
<name>A0A3B1E2E9_9ZZZZ</name>
<keyword evidence="6" id="KW-0547">Nucleotide-binding</keyword>
<evidence type="ECO:0000256" key="4">
    <source>
        <dbReference type="ARBA" id="ARBA00022679"/>
    </source>
</evidence>
<dbReference type="AlphaFoldDB" id="A0A3B1E2E9"/>